<evidence type="ECO:0000256" key="1">
    <source>
        <dbReference type="SAM" id="MobiDB-lite"/>
    </source>
</evidence>
<name>A0A8J2WXI2_9STRA</name>
<feature type="compositionally biased region" description="Basic and acidic residues" evidence="1">
    <location>
        <begin position="292"/>
        <end position="305"/>
    </location>
</feature>
<organism evidence="3 4">
    <name type="scientific">Pelagomonas calceolata</name>
    <dbReference type="NCBI Taxonomy" id="35677"/>
    <lineage>
        <taxon>Eukaryota</taxon>
        <taxon>Sar</taxon>
        <taxon>Stramenopiles</taxon>
        <taxon>Ochrophyta</taxon>
        <taxon>Pelagophyceae</taxon>
        <taxon>Pelagomonadales</taxon>
        <taxon>Pelagomonadaceae</taxon>
        <taxon>Pelagomonas</taxon>
    </lineage>
</organism>
<dbReference type="Gene3D" id="2.30.30.140">
    <property type="match status" value="2"/>
</dbReference>
<evidence type="ECO:0000259" key="2">
    <source>
        <dbReference type="SMART" id="SM00333"/>
    </source>
</evidence>
<reference evidence="3" key="1">
    <citation type="submission" date="2021-11" db="EMBL/GenBank/DDBJ databases">
        <authorList>
            <consortium name="Genoscope - CEA"/>
            <person name="William W."/>
        </authorList>
    </citation>
    <scope>NUCLEOTIDE SEQUENCE</scope>
</reference>
<dbReference type="SMART" id="SM00333">
    <property type="entry name" value="TUDOR"/>
    <property type="match status" value="2"/>
</dbReference>
<feature type="compositionally biased region" description="Basic residues" evidence="1">
    <location>
        <begin position="343"/>
        <end position="355"/>
    </location>
</feature>
<evidence type="ECO:0000313" key="4">
    <source>
        <dbReference type="Proteomes" id="UP000789595"/>
    </source>
</evidence>
<evidence type="ECO:0000313" key="3">
    <source>
        <dbReference type="EMBL" id="CAH0371454.1"/>
    </source>
</evidence>
<dbReference type="EMBL" id="CAKKNE010000003">
    <property type="protein sequence ID" value="CAH0371454.1"/>
    <property type="molecule type" value="Genomic_DNA"/>
</dbReference>
<feature type="domain" description="Tudor" evidence="2">
    <location>
        <begin position="192"/>
        <end position="250"/>
    </location>
</feature>
<feature type="region of interest" description="Disordered" evidence="1">
    <location>
        <begin position="214"/>
        <end position="369"/>
    </location>
</feature>
<feature type="domain" description="Tudor" evidence="2">
    <location>
        <begin position="1"/>
        <end position="58"/>
    </location>
</feature>
<dbReference type="InterPro" id="IPR002999">
    <property type="entry name" value="Tudor"/>
</dbReference>
<feature type="compositionally biased region" description="Acidic residues" evidence="1">
    <location>
        <begin position="268"/>
        <end position="283"/>
    </location>
</feature>
<accession>A0A8J2WXI2</accession>
<gene>
    <name evidence="3" type="ORF">PECAL_3P13990</name>
</gene>
<dbReference type="CDD" id="cd04508">
    <property type="entry name" value="Tudor_SF"/>
    <property type="match status" value="2"/>
</dbReference>
<sequence>MPLVPGQQVEALWPEDGEWYNAVVRAVTNKGIELDYEDGDFRADATEAEIRVKEPAEEESSMADLLDGILDAPDPEPEPGIEVSNEMAHLDAELDDGLGDLLDGIIDDEEEEPAAVPEEPAAAPEEPAAAPEPVVAAPGEVAAAIADAYREDFHLEKDVEAEDVVDAFSTNDKAASVLQAAVRGRSARKGKPLLAVGDVVEARFGGDDEWFPGKVDGVNEDGSYAIAYDDGDREENVQPALVRAVAPDAPDEPGVDGGATASPPSEPAEPEPEPEPATEEDATDGVFNLTAIHERKELPAPRRLDMNANEGAGEKPLRKQQAEKRKPRPRPFSAGAVRENKSPTKKGKRKKRRPRSAAAMRNRASDASYIEGIVASTPSQLGYGSRLWDGVRRWIDEREAEQAARRIAEDAAPPPPSPPKRRRRPRTAGARPRTSNADAVRHATDAIYKSPPRILEARPPPPLIAGAPAPAPAKRRSPERRPAPMPPGHLMNGVMLKLRKPPRRRARDIEALERGFTLRI</sequence>
<feature type="compositionally biased region" description="Basic and acidic residues" evidence="1">
    <location>
        <begin position="312"/>
        <end position="324"/>
    </location>
</feature>
<comment type="caution">
    <text evidence="3">The sequence shown here is derived from an EMBL/GenBank/DDBJ whole genome shotgun (WGS) entry which is preliminary data.</text>
</comment>
<protein>
    <recommendedName>
        <fullName evidence="2">Tudor domain-containing protein</fullName>
    </recommendedName>
</protein>
<dbReference type="AlphaFoldDB" id="A0A8J2WXI2"/>
<feature type="compositionally biased region" description="Low complexity" evidence="1">
    <location>
        <begin position="114"/>
        <end position="132"/>
    </location>
</feature>
<feature type="region of interest" description="Disordered" evidence="1">
    <location>
        <begin position="111"/>
        <end position="132"/>
    </location>
</feature>
<dbReference type="Proteomes" id="UP000789595">
    <property type="component" value="Unassembled WGS sequence"/>
</dbReference>
<keyword evidence="4" id="KW-1185">Reference proteome</keyword>
<dbReference type="OrthoDB" id="79847at2759"/>
<proteinExistence type="predicted"/>
<feature type="region of interest" description="Disordered" evidence="1">
    <location>
        <begin position="401"/>
        <end position="502"/>
    </location>
</feature>